<dbReference type="Gene3D" id="3.40.50.620">
    <property type="entry name" value="HUPs"/>
    <property type="match status" value="2"/>
</dbReference>
<reference evidence="3" key="2">
    <citation type="submission" date="2020-09" db="EMBL/GenBank/DDBJ databases">
        <authorList>
            <person name="Sun Q."/>
            <person name="Ohkuma M."/>
        </authorList>
    </citation>
    <scope>NUCLEOTIDE SEQUENCE</scope>
    <source>
        <strain evidence="3">JCM 4654</strain>
    </source>
</reference>
<dbReference type="PRINTS" id="PR01438">
    <property type="entry name" value="UNVRSLSTRESS"/>
</dbReference>
<gene>
    <name evidence="3" type="ORF">GCM10010508_18700</name>
</gene>
<name>A0A918Y263_9ACTN</name>
<organism evidence="3 4">
    <name type="scientific">Streptomyces naganishii JCM 4654</name>
    <dbReference type="NCBI Taxonomy" id="1306179"/>
    <lineage>
        <taxon>Bacteria</taxon>
        <taxon>Bacillati</taxon>
        <taxon>Actinomycetota</taxon>
        <taxon>Actinomycetes</taxon>
        <taxon>Kitasatosporales</taxon>
        <taxon>Streptomycetaceae</taxon>
        <taxon>Streptomyces</taxon>
    </lineage>
</organism>
<evidence type="ECO:0000313" key="4">
    <source>
        <dbReference type="Proteomes" id="UP000608955"/>
    </source>
</evidence>
<dbReference type="EMBL" id="BMVF01000004">
    <property type="protein sequence ID" value="GHD87263.1"/>
    <property type="molecule type" value="Genomic_DNA"/>
</dbReference>
<dbReference type="PANTHER" id="PTHR46268:SF6">
    <property type="entry name" value="UNIVERSAL STRESS PROTEIN UP12"/>
    <property type="match status" value="1"/>
</dbReference>
<dbReference type="PANTHER" id="PTHR46268">
    <property type="entry name" value="STRESS RESPONSE PROTEIN NHAX"/>
    <property type="match status" value="1"/>
</dbReference>
<dbReference type="InterPro" id="IPR014729">
    <property type="entry name" value="Rossmann-like_a/b/a_fold"/>
</dbReference>
<dbReference type="Proteomes" id="UP000608955">
    <property type="component" value="Unassembled WGS sequence"/>
</dbReference>
<dbReference type="SUPFAM" id="SSF52402">
    <property type="entry name" value="Adenine nucleotide alpha hydrolases-like"/>
    <property type="match status" value="2"/>
</dbReference>
<feature type="domain" description="UspA" evidence="2">
    <location>
        <begin position="154"/>
        <end position="286"/>
    </location>
</feature>
<keyword evidence="4" id="KW-1185">Reference proteome</keyword>
<dbReference type="InterPro" id="IPR006015">
    <property type="entry name" value="Universal_stress_UspA"/>
</dbReference>
<dbReference type="RefSeq" id="WP_190177242.1">
    <property type="nucleotide sequence ID" value="NZ_BMVF01000004.1"/>
</dbReference>
<dbReference type="AlphaFoldDB" id="A0A918Y263"/>
<evidence type="ECO:0000256" key="1">
    <source>
        <dbReference type="ARBA" id="ARBA00008791"/>
    </source>
</evidence>
<protein>
    <submittedName>
        <fullName evidence="3">Universal stress protein</fullName>
    </submittedName>
</protein>
<evidence type="ECO:0000313" key="3">
    <source>
        <dbReference type="EMBL" id="GHD87263.1"/>
    </source>
</evidence>
<dbReference type="Pfam" id="PF00582">
    <property type="entry name" value="Usp"/>
    <property type="match status" value="2"/>
</dbReference>
<accession>A0A918Y263</accession>
<reference evidence="3" key="1">
    <citation type="journal article" date="2014" name="Int. J. Syst. Evol. Microbiol.">
        <title>Complete genome sequence of Corynebacterium casei LMG S-19264T (=DSM 44701T), isolated from a smear-ripened cheese.</title>
        <authorList>
            <consortium name="US DOE Joint Genome Institute (JGI-PGF)"/>
            <person name="Walter F."/>
            <person name="Albersmeier A."/>
            <person name="Kalinowski J."/>
            <person name="Ruckert C."/>
        </authorList>
    </citation>
    <scope>NUCLEOTIDE SEQUENCE</scope>
    <source>
        <strain evidence="3">JCM 4654</strain>
    </source>
</reference>
<dbReference type="InterPro" id="IPR006016">
    <property type="entry name" value="UspA"/>
</dbReference>
<sequence length="291" mass="30585">MSDNGRGTVLVGIDDSSHSWLAVEWAAEEAALRGMELRIVHSVGPGPEIGYDQTGAGLTEQVFEAATGMLQEARGKVASARPGLATDTLLVHGRPEEALLEAAGDADVVVLGTRGRGGFAELLLGSVSLKVAAHADRPVVVVRGETRRPPDDDVVVGIRDDHDEEAVRFGLAEAEPRRATLRLVHAWTPLRHAGLVVPEVDDVDEERDEHAALLHRAARPARESQRVRVTTELATGSPASALVEASKRAGLVVLPRHPAEGGLGLPLGSVTHAVLHHASCPVAIVPVGGGR</sequence>
<comment type="similarity">
    <text evidence="1">Belongs to the universal stress protein A family.</text>
</comment>
<feature type="domain" description="UspA" evidence="2">
    <location>
        <begin position="8"/>
        <end position="143"/>
    </location>
</feature>
<comment type="caution">
    <text evidence="3">The sequence shown here is derived from an EMBL/GenBank/DDBJ whole genome shotgun (WGS) entry which is preliminary data.</text>
</comment>
<proteinExistence type="inferred from homology"/>
<evidence type="ECO:0000259" key="2">
    <source>
        <dbReference type="Pfam" id="PF00582"/>
    </source>
</evidence>